<evidence type="ECO:0000313" key="1">
    <source>
        <dbReference type="EMBL" id="ETN99507.1"/>
    </source>
</evidence>
<dbReference type="Proteomes" id="UP000023152">
    <property type="component" value="Unassembled WGS sequence"/>
</dbReference>
<dbReference type="EMBL" id="ASPP01043717">
    <property type="protein sequence ID" value="ETN99507.1"/>
    <property type="molecule type" value="Genomic_DNA"/>
</dbReference>
<organism evidence="1 2">
    <name type="scientific">Reticulomyxa filosa</name>
    <dbReference type="NCBI Taxonomy" id="46433"/>
    <lineage>
        <taxon>Eukaryota</taxon>
        <taxon>Sar</taxon>
        <taxon>Rhizaria</taxon>
        <taxon>Retaria</taxon>
        <taxon>Foraminifera</taxon>
        <taxon>Monothalamids</taxon>
        <taxon>Reticulomyxidae</taxon>
        <taxon>Reticulomyxa</taxon>
    </lineage>
</organism>
<proteinExistence type="predicted"/>
<reference evidence="1 2" key="1">
    <citation type="journal article" date="2013" name="Curr. Biol.">
        <title>The Genome of the Foraminiferan Reticulomyxa filosa.</title>
        <authorList>
            <person name="Glockner G."/>
            <person name="Hulsmann N."/>
            <person name="Schleicher M."/>
            <person name="Noegel A.A."/>
            <person name="Eichinger L."/>
            <person name="Gallinger C."/>
            <person name="Pawlowski J."/>
            <person name="Sierra R."/>
            <person name="Euteneuer U."/>
            <person name="Pillet L."/>
            <person name="Moustafa A."/>
            <person name="Platzer M."/>
            <person name="Groth M."/>
            <person name="Szafranski K."/>
            <person name="Schliwa M."/>
        </authorList>
    </citation>
    <scope>NUCLEOTIDE SEQUENCE [LARGE SCALE GENOMIC DNA]</scope>
</reference>
<evidence type="ECO:0000313" key="2">
    <source>
        <dbReference type="Proteomes" id="UP000023152"/>
    </source>
</evidence>
<gene>
    <name evidence="1" type="ORF">RFI_37964</name>
</gene>
<protein>
    <submittedName>
        <fullName evidence="1">Uncharacterized protein</fullName>
    </submittedName>
</protein>
<feature type="non-terminal residue" evidence="1">
    <location>
        <position position="1"/>
    </location>
</feature>
<sequence>ISEYYCYLNIHVAFQNSSIRPHRVTYTELMHLANTIQKKKKMKHLSRKQIEKKLKRVPPGQYEQLTQQYECLSSSFSSRCSHETLINVLKHCVISNKLVLKIRVPLEKYIGHWEELIMCEYEEIVVVNKFQGMNVRLSENNNKYKTMH</sequence>
<name>X6LBX4_RETFI</name>
<keyword evidence="2" id="KW-1185">Reference proteome</keyword>
<accession>X6LBX4</accession>
<comment type="caution">
    <text evidence="1">The sequence shown here is derived from an EMBL/GenBank/DDBJ whole genome shotgun (WGS) entry which is preliminary data.</text>
</comment>
<dbReference type="AlphaFoldDB" id="X6LBX4"/>